<accession>A0A3S3MNQ2</accession>
<dbReference type="GO" id="GO:0016491">
    <property type="term" value="F:oxidoreductase activity"/>
    <property type="evidence" value="ECO:0007669"/>
    <property type="project" value="UniProtKB-KW"/>
</dbReference>
<dbReference type="PRINTS" id="PR00420">
    <property type="entry name" value="RNGMNOXGNASE"/>
</dbReference>
<dbReference type="SUPFAM" id="SSF51905">
    <property type="entry name" value="FAD/NAD(P)-binding domain"/>
    <property type="match status" value="1"/>
</dbReference>
<dbReference type="PANTHER" id="PTHR13847">
    <property type="entry name" value="SARCOSINE DEHYDROGENASE-RELATED"/>
    <property type="match status" value="1"/>
</dbReference>
<dbReference type="InterPro" id="IPR006076">
    <property type="entry name" value="FAD-dep_OxRdtase"/>
</dbReference>
<name>A0A3S3MNQ2_9RHOB</name>
<evidence type="ECO:0000313" key="4">
    <source>
        <dbReference type="Proteomes" id="UP000288071"/>
    </source>
</evidence>
<evidence type="ECO:0000259" key="2">
    <source>
        <dbReference type="Pfam" id="PF01266"/>
    </source>
</evidence>
<dbReference type="RefSeq" id="WP_128157303.1">
    <property type="nucleotide sequence ID" value="NZ_JBHSOM010000005.1"/>
</dbReference>
<dbReference type="EMBL" id="SAVA01000010">
    <property type="protein sequence ID" value="RWR50023.1"/>
    <property type="molecule type" value="Genomic_DNA"/>
</dbReference>
<organism evidence="3 4">
    <name type="scientific">Paenirhodobacter huangdaonensis</name>
    <dbReference type="NCBI Taxonomy" id="2501515"/>
    <lineage>
        <taxon>Bacteria</taxon>
        <taxon>Pseudomonadati</taxon>
        <taxon>Pseudomonadota</taxon>
        <taxon>Alphaproteobacteria</taxon>
        <taxon>Rhodobacterales</taxon>
        <taxon>Rhodobacter group</taxon>
        <taxon>Paenirhodobacter</taxon>
    </lineage>
</organism>
<reference evidence="4" key="1">
    <citation type="submission" date="2019-01" db="EMBL/GenBank/DDBJ databases">
        <title>Sinorhodobacter populi sp. nov. isolated from the symptomatic bark tissue of Populus euramericana canker.</title>
        <authorList>
            <person name="Li Y."/>
        </authorList>
    </citation>
    <scope>NUCLEOTIDE SEQUENCE [LARGE SCALE GENOMIC DNA]</scope>
    <source>
        <strain evidence="4">CGMCC 1.12963</strain>
    </source>
</reference>
<comment type="caution">
    <text evidence="3">The sequence shown here is derived from an EMBL/GenBank/DDBJ whole genome shotgun (WGS) entry which is preliminary data.</text>
</comment>
<keyword evidence="1" id="KW-0560">Oxidoreductase</keyword>
<dbReference type="PANTHER" id="PTHR13847:SF281">
    <property type="entry name" value="FAD DEPENDENT OXIDOREDUCTASE DOMAIN-CONTAINING PROTEIN"/>
    <property type="match status" value="1"/>
</dbReference>
<dbReference type="AlphaFoldDB" id="A0A3S3MNQ2"/>
<evidence type="ECO:0000256" key="1">
    <source>
        <dbReference type="ARBA" id="ARBA00023002"/>
    </source>
</evidence>
<dbReference type="GO" id="GO:0005737">
    <property type="term" value="C:cytoplasm"/>
    <property type="evidence" value="ECO:0007669"/>
    <property type="project" value="TreeGrafter"/>
</dbReference>
<dbReference type="Pfam" id="PF01266">
    <property type="entry name" value="DAO"/>
    <property type="match status" value="1"/>
</dbReference>
<keyword evidence="4" id="KW-1185">Reference proteome</keyword>
<dbReference type="Gene3D" id="3.50.50.60">
    <property type="entry name" value="FAD/NAD(P)-binding domain"/>
    <property type="match status" value="1"/>
</dbReference>
<dbReference type="InterPro" id="IPR036188">
    <property type="entry name" value="FAD/NAD-bd_sf"/>
</dbReference>
<reference evidence="3 4" key="2">
    <citation type="submission" date="2019-01" db="EMBL/GenBank/DDBJ databases">
        <title>Sinorhodobacter populi sp. nov. isolated from the symptomatic bark tissue of Populus euramericana canker.</title>
        <authorList>
            <person name="Xu G."/>
        </authorList>
    </citation>
    <scope>NUCLEOTIDE SEQUENCE [LARGE SCALE GENOMIC DNA]</scope>
    <source>
        <strain evidence="3 4">CGMCC 1.12963</strain>
    </source>
</reference>
<evidence type="ECO:0000313" key="3">
    <source>
        <dbReference type="EMBL" id="RWR50023.1"/>
    </source>
</evidence>
<gene>
    <name evidence="3" type="ORF">EOW66_16070</name>
</gene>
<sequence>MKSSQESFADSLWWNESEEPPCGFAPHTGQSEVDVAIVGGGITGVSAALHLAEAGLRVALFEARHIGFGASGRNGGQVIPGLKYDPEDLVAKYGPDRGGRLAEMAGGAADLTFDLIARHGIRCNPVRGGWIQAAHSPHALEAVTTRARQWQARGVPVEILSRDEVAARTGTASQFGGWRDPRAGAIQPLDYTRGLARAAARAGAMLYEQSPVRGLSRAPSGWSLQIGQGRCTARRVILGTNAYTDGLKPGLAQSVLPVQSMQLATDPLPAELAARVMPGGVMMSETRKLAFYMRQTPRGGLMIGGRGAVGDGEDARLMAALERGMLKLFPDLAGVPVRYRWSGHVCLSLDGLPHFHEPEPGLICLLAYNGRGVALASAFGRMLAGEIAGRGEAVYPRTPLRRIAWHALRRPVMGLGVRWYWLKDGLGFASK</sequence>
<proteinExistence type="predicted"/>
<dbReference type="Proteomes" id="UP000288071">
    <property type="component" value="Unassembled WGS sequence"/>
</dbReference>
<protein>
    <submittedName>
        <fullName evidence="3">FAD-binding oxidoreductase</fullName>
    </submittedName>
</protein>
<feature type="domain" description="FAD dependent oxidoreductase" evidence="2">
    <location>
        <begin position="34"/>
        <end position="384"/>
    </location>
</feature>
<dbReference type="Gene3D" id="3.30.9.10">
    <property type="entry name" value="D-Amino Acid Oxidase, subunit A, domain 2"/>
    <property type="match status" value="1"/>
</dbReference>